<dbReference type="Proteomes" id="UP000226192">
    <property type="component" value="Unassembled WGS sequence"/>
</dbReference>
<dbReference type="AlphaFoldDB" id="A0A2C5Y0X2"/>
<comment type="caution">
    <text evidence="1">The sequence shown here is derived from an EMBL/GenBank/DDBJ whole genome shotgun (WGS) entry which is preliminary data.</text>
</comment>
<keyword evidence="2" id="KW-1185">Reference proteome</keyword>
<gene>
    <name evidence="1" type="ORF">CDD81_6296</name>
</gene>
<sequence>MQPLKNNKLNVQASPSHHGLLRVICPVARVICCLVDPPRRGRVWLVPFTLRIRRLHLRLTIVPHGSSEAAQLSRSHGRKRRLVLHSRGNSRPQQLLARSASGRCRSITSQHVEPDASDASQITRQPAHLATVVVVGVAQGSPSLTACTPHVHVSMGSKRQSAAVVGAMALP</sequence>
<organism evidence="1 2">
    <name type="scientific">Ophiocordyceps australis</name>
    <dbReference type="NCBI Taxonomy" id="1399860"/>
    <lineage>
        <taxon>Eukaryota</taxon>
        <taxon>Fungi</taxon>
        <taxon>Dikarya</taxon>
        <taxon>Ascomycota</taxon>
        <taxon>Pezizomycotina</taxon>
        <taxon>Sordariomycetes</taxon>
        <taxon>Hypocreomycetidae</taxon>
        <taxon>Hypocreales</taxon>
        <taxon>Ophiocordycipitaceae</taxon>
        <taxon>Ophiocordyceps</taxon>
    </lineage>
</organism>
<protein>
    <submittedName>
        <fullName evidence="1">Uncharacterized protein</fullName>
    </submittedName>
</protein>
<evidence type="ECO:0000313" key="1">
    <source>
        <dbReference type="EMBL" id="PHH63145.1"/>
    </source>
</evidence>
<evidence type="ECO:0000313" key="2">
    <source>
        <dbReference type="Proteomes" id="UP000226192"/>
    </source>
</evidence>
<reference evidence="1 2" key="1">
    <citation type="submission" date="2017-06" db="EMBL/GenBank/DDBJ databases">
        <title>Ant-infecting Ophiocordyceps genomes reveal a high diversity of potential behavioral manipulation genes and a possible major role for enterotoxins.</title>
        <authorList>
            <person name="De Bekker C."/>
            <person name="Evans H.C."/>
            <person name="Brachmann A."/>
            <person name="Hughes D.P."/>
        </authorList>
    </citation>
    <scope>NUCLEOTIDE SEQUENCE [LARGE SCALE GENOMIC DNA]</scope>
    <source>
        <strain evidence="1 2">Map64</strain>
    </source>
</reference>
<proteinExistence type="predicted"/>
<name>A0A2C5Y0X2_9HYPO</name>
<accession>A0A2C5Y0X2</accession>
<dbReference type="EMBL" id="NJET01000056">
    <property type="protein sequence ID" value="PHH63145.1"/>
    <property type="molecule type" value="Genomic_DNA"/>
</dbReference>